<keyword evidence="2" id="KW-1185">Reference proteome</keyword>
<protein>
    <submittedName>
        <fullName evidence="1">Uncharacterized protein</fullName>
    </submittedName>
</protein>
<feature type="non-terminal residue" evidence="1">
    <location>
        <position position="128"/>
    </location>
</feature>
<dbReference type="AlphaFoldDB" id="A0AAN8MJY7"/>
<reference evidence="1 2" key="1">
    <citation type="submission" date="2021-04" db="EMBL/GenBank/DDBJ databases">
        <authorList>
            <person name="De Guttry C."/>
            <person name="Zahm M."/>
            <person name="Klopp C."/>
            <person name="Cabau C."/>
            <person name="Louis A."/>
            <person name="Berthelot C."/>
            <person name="Parey E."/>
            <person name="Roest Crollius H."/>
            <person name="Montfort J."/>
            <person name="Robinson-Rechavi M."/>
            <person name="Bucao C."/>
            <person name="Bouchez O."/>
            <person name="Gislard M."/>
            <person name="Lluch J."/>
            <person name="Milhes M."/>
            <person name="Lampietro C."/>
            <person name="Lopez Roques C."/>
            <person name="Donnadieu C."/>
            <person name="Braasch I."/>
            <person name="Desvignes T."/>
            <person name="Postlethwait J."/>
            <person name="Bobe J."/>
            <person name="Wedekind C."/>
            <person name="Guiguen Y."/>
        </authorList>
    </citation>
    <scope>NUCLEOTIDE SEQUENCE [LARGE SCALE GENOMIC DNA]</scope>
    <source>
        <strain evidence="1">Cs_M1</strain>
        <tissue evidence="1">Blood</tissue>
    </source>
</reference>
<evidence type="ECO:0000313" key="1">
    <source>
        <dbReference type="EMBL" id="KAK6326912.1"/>
    </source>
</evidence>
<feature type="non-terminal residue" evidence="1">
    <location>
        <position position="1"/>
    </location>
</feature>
<organism evidence="1 2">
    <name type="scientific">Coregonus suidteri</name>
    <dbReference type="NCBI Taxonomy" id="861788"/>
    <lineage>
        <taxon>Eukaryota</taxon>
        <taxon>Metazoa</taxon>
        <taxon>Chordata</taxon>
        <taxon>Craniata</taxon>
        <taxon>Vertebrata</taxon>
        <taxon>Euteleostomi</taxon>
        <taxon>Actinopterygii</taxon>
        <taxon>Neopterygii</taxon>
        <taxon>Teleostei</taxon>
        <taxon>Protacanthopterygii</taxon>
        <taxon>Salmoniformes</taxon>
        <taxon>Salmonidae</taxon>
        <taxon>Coregoninae</taxon>
        <taxon>Coregonus</taxon>
    </lineage>
</organism>
<dbReference type="EMBL" id="JAGTTL010000002">
    <property type="protein sequence ID" value="KAK6326912.1"/>
    <property type="molecule type" value="Genomic_DNA"/>
</dbReference>
<sequence length="128" mass="13781">EVWLSESSGSIEYIVTSIEACCSAPFSCCLPPRDFPLLSSPPSFSCEDRPFSSWLCALSVSLSNTRSFSSWLCALSVSLSNTRSFSSWLCALSNTTSVTFLLSSAPLFPSFFSLTKDVPLPPGLGGWS</sequence>
<name>A0AAN8MJY7_9TELE</name>
<accession>A0AAN8MJY7</accession>
<dbReference type="Proteomes" id="UP001356427">
    <property type="component" value="Unassembled WGS sequence"/>
</dbReference>
<comment type="caution">
    <text evidence="1">The sequence shown here is derived from an EMBL/GenBank/DDBJ whole genome shotgun (WGS) entry which is preliminary data.</text>
</comment>
<proteinExistence type="predicted"/>
<evidence type="ECO:0000313" key="2">
    <source>
        <dbReference type="Proteomes" id="UP001356427"/>
    </source>
</evidence>
<gene>
    <name evidence="1" type="ORF">J4Q44_G00025570</name>
</gene>